<evidence type="ECO:0000256" key="4">
    <source>
        <dbReference type="ARBA" id="ARBA00009503"/>
    </source>
</evidence>
<keyword evidence="8" id="KW-0479">Metal-binding</keyword>
<comment type="cofactor">
    <cofactor evidence="2">
        <name>Mg(2+)</name>
        <dbReference type="ChEBI" id="CHEBI:18420"/>
    </cofactor>
</comment>
<dbReference type="PANTHER" id="PTHR20941">
    <property type="entry name" value="FOLATE SYNTHESIS PROTEINS"/>
    <property type="match status" value="1"/>
</dbReference>
<dbReference type="GO" id="GO:0046654">
    <property type="term" value="P:tetrahydrofolate biosynthetic process"/>
    <property type="evidence" value="ECO:0007669"/>
    <property type="project" value="TreeGrafter"/>
</dbReference>
<evidence type="ECO:0000313" key="13">
    <source>
        <dbReference type="EMBL" id="RRD49009.1"/>
    </source>
</evidence>
<name>A0A3P1WQW8_9ACTN</name>
<comment type="catalytic activity">
    <reaction evidence="1">
        <text>(7,8-dihydropterin-6-yl)methyl diphosphate + 4-aminobenzoate = 7,8-dihydropteroate + diphosphate</text>
        <dbReference type="Rhea" id="RHEA:19949"/>
        <dbReference type="ChEBI" id="CHEBI:17836"/>
        <dbReference type="ChEBI" id="CHEBI:17839"/>
        <dbReference type="ChEBI" id="CHEBI:33019"/>
        <dbReference type="ChEBI" id="CHEBI:72950"/>
        <dbReference type="EC" id="2.5.1.15"/>
    </reaction>
</comment>
<dbReference type="Proteomes" id="UP000280935">
    <property type="component" value="Unassembled WGS sequence"/>
</dbReference>
<dbReference type="GO" id="GO:0005829">
    <property type="term" value="C:cytosol"/>
    <property type="evidence" value="ECO:0007669"/>
    <property type="project" value="TreeGrafter"/>
</dbReference>
<evidence type="ECO:0000256" key="6">
    <source>
        <dbReference type="ARBA" id="ARBA00016919"/>
    </source>
</evidence>
<dbReference type="AlphaFoldDB" id="A0A3P1WQW8"/>
<keyword evidence="9" id="KW-0460">Magnesium</keyword>
<dbReference type="Pfam" id="PF00809">
    <property type="entry name" value="Pterin_bind"/>
    <property type="match status" value="1"/>
</dbReference>
<evidence type="ECO:0000256" key="5">
    <source>
        <dbReference type="ARBA" id="ARBA00012458"/>
    </source>
</evidence>
<dbReference type="PANTHER" id="PTHR20941:SF1">
    <property type="entry name" value="FOLIC ACID SYNTHESIS PROTEIN FOL1"/>
    <property type="match status" value="1"/>
</dbReference>
<accession>A0A3P1WQW8</accession>
<comment type="pathway">
    <text evidence="3">Cofactor biosynthesis; tetrahydrofolate biosynthesis; 7,8-dihydrofolate from 2-amino-4-hydroxy-6-hydroxymethyl-7,8-dihydropteridine diphosphate and 4-aminobenzoate: step 1/2.</text>
</comment>
<dbReference type="GO" id="GO:0046656">
    <property type="term" value="P:folic acid biosynthetic process"/>
    <property type="evidence" value="ECO:0007669"/>
    <property type="project" value="UniProtKB-KW"/>
</dbReference>
<dbReference type="GO" id="GO:0046872">
    <property type="term" value="F:metal ion binding"/>
    <property type="evidence" value="ECO:0007669"/>
    <property type="project" value="UniProtKB-KW"/>
</dbReference>
<proteinExistence type="inferred from homology"/>
<dbReference type="FunFam" id="3.20.20.20:FF:000006">
    <property type="entry name" value="Dihydropteroate synthase"/>
    <property type="match status" value="1"/>
</dbReference>
<reference evidence="13 14" key="1">
    <citation type="submission" date="2018-11" db="EMBL/GenBank/DDBJ databases">
        <title>Genomes From Bacteria Associated with the Canine Oral Cavity: a Test Case for Automated Genome-Based Taxonomic Assignment.</title>
        <authorList>
            <person name="Coil D.A."/>
            <person name="Jospin G."/>
            <person name="Darling A.E."/>
            <person name="Wallis C."/>
            <person name="Davis I.J."/>
            <person name="Harris S."/>
            <person name="Eisen J.A."/>
            <person name="Holcombe L.J."/>
            <person name="O'Flynn C."/>
        </authorList>
    </citation>
    <scope>NUCLEOTIDE SEQUENCE [LARGE SCALE GENOMIC DNA]</scope>
    <source>
        <strain evidence="13 14">OH2822_COT-296</strain>
    </source>
</reference>
<organism evidence="13 14">
    <name type="scientific">Arachnia propionica</name>
    <dbReference type="NCBI Taxonomy" id="1750"/>
    <lineage>
        <taxon>Bacteria</taxon>
        <taxon>Bacillati</taxon>
        <taxon>Actinomycetota</taxon>
        <taxon>Actinomycetes</taxon>
        <taxon>Propionibacteriales</taxon>
        <taxon>Propionibacteriaceae</taxon>
        <taxon>Arachnia</taxon>
    </lineage>
</organism>
<evidence type="ECO:0000259" key="12">
    <source>
        <dbReference type="PROSITE" id="PS50972"/>
    </source>
</evidence>
<evidence type="ECO:0000256" key="2">
    <source>
        <dbReference type="ARBA" id="ARBA00001946"/>
    </source>
</evidence>
<dbReference type="NCBIfam" id="TIGR01496">
    <property type="entry name" value="DHPS"/>
    <property type="match status" value="1"/>
</dbReference>
<evidence type="ECO:0000256" key="10">
    <source>
        <dbReference type="ARBA" id="ARBA00022909"/>
    </source>
</evidence>
<protein>
    <recommendedName>
        <fullName evidence="6">Dihydropteroate synthase</fullName>
        <ecNumber evidence="5">2.5.1.15</ecNumber>
    </recommendedName>
    <alternativeName>
        <fullName evidence="11">Dihydropteroate pyrophosphorylase</fullName>
    </alternativeName>
</protein>
<dbReference type="PROSITE" id="PS50972">
    <property type="entry name" value="PTERIN_BINDING"/>
    <property type="match status" value="1"/>
</dbReference>
<sequence length="258" mass="27232">MGVLNVTPDSFSDGGEHATVDGAVTHGLLMARQGAAIVDVGGESTRPGALRVPPEEETARVVPVIQALTSQGVVCSVDTMRAATARAAAAAGASIVNDVSGGLADPGMFEEVAGLDVDYVLMHWRAHSVEMQQHTHYDDVVADVLGELLERRDAAVAAGIPSERIILDPGIGFSKTGEQNWELLRALSRFRGTGHRLLVGVSRKSFLGDLLDGREPLQRDAATAAVTTWCALHGVWGVRTHEVSSQLDSIKVAARLSV</sequence>
<dbReference type="Gene3D" id="3.20.20.20">
    <property type="entry name" value="Dihydropteroate synthase-like"/>
    <property type="match status" value="1"/>
</dbReference>
<dbReference type="InterPro" id="IPR000489">
    <property type="entry name" value="Pterin-binding_dom"/>
</dbReference>
<dbReference type="EC" id="2.5.1.15" evidence="5"/>
<dbReference type="SUPFAM" id="SSF51717">
    <property type="entry name" value="Dihydropteroate synthetase-like"/>
    <property type="match status" value="1"/>
</dbReference>
<dbReference type="OrthoDB" id="9811744at2"/>
<dbReference type="CDD" id="cd00739">
    <property type="entry name" value="DHPS"/>
    <property type="match status" value="1"/>
</dbReference>
<keyword evidence="10" id="KW-0289">Folate biosynthesis</keyword>
<dbReference type="InterPro" id="IPR011005">
    <property type="entry name" value="Dihydropteroate_synth-like_sf"/>
</dbReference>
<evidence type="ECO:0000256" key="3">
    <source>
        <dbReference type="ARBA" id="ARBA00004763"/>
    </source>
</evidence>
<evidence type="ECO:0000256" key="9">
    <source>
        <dbReference type="ARBA" id="ARBA00022842"/>
    </source>
</evidence>
<evidence type="ECO:0000256" key="8">
    <source>
        <dbReference type="ARBA" id="ARBA00022723"/>
    </source>
</evidence>
<gene>
    <name evidence="13" type="primary">folP</name>
    <name evidence="13" type="ORF">EII35_10210</name>
</gene>
<dbReference type="InterPro" id="IPR045031">
    <property type="entry name" value="DHP_synth-like"/>
</dbReference>
<evidence type="ECO:0000256" key="11">
    <source>
        <dbReference type="ARBA" id="ARBA00030193"/>
    </source>
</evidence>
<dbReference type="EMBL" id="RQYT01000025">
    <property type="protein sequence ID" value="RRD49009.1"/>
    <property type="molecule type" value="Genomic_DNA"/>
</dbReference>
<evidence type="ECO:0000313" key="14">
    <source>
        <dbReference type="Proteomes" id="UP000280935"/>
    </source>
</evidence>
<comment type="similarity">
    <text evidence="4">Belongs to the DHPS family.</text>
</comment>
<evidence type="ECO:0000256" key="1">
    <source>
        <dbReference type="ARBA" id="ARBA00000012"/>
    </source>
</evidence>
<dbReference type="GO" id="GO:0004156">
    <property type="term" value="F:dihydropteroate synthase activity"/>
    <property type="evidence" value="ECO:0007669"/>
    <property type="project" value="UniProtKB-EC"/>
</dbReference>
<dbReference type="RefSeq" id="WP_125228406.1">
    <property type="nucleotide sequence ID" value="NZ_RQYT01000025.1"/>
</dbReference>
<dbReference type="InterPro" id="IPR006390">
    <property type="entry name" value="DHP_synth_dom"/>
</dbReference>
<keyword evidence="7 13" id="KW-0808">Transferase</keyword>
<comment type="caution">
    <text evidence="13">The sequence shown here is derived from an EMBL/GenBank/DDBJ whole genome shotgun (WGS) entry which is preliminary data.</text>
</comment>
<feature type="domain" description="Pterin-binding" evidence="12">
    <location>
        <begin position="1"/>
        <end position="251"/>
    </location>
</feature>
<evidence type="ECO:0000256" key="7">
    <source>
        <dbReference type="ARBA" id="ARBA00022679"/>
    </source>
</evidence>
<dbReference type="PROSITE" id="PS00793">
    <property type="entry name" value="DHPS_2"/>
    <property type="match status" value="1"/>
</dbReference>